<evidence type="ECO:0000256" key="5">
    <source>
        <dbReference type="ARBA" id="ARBA00023136"/>
    </source>
</evidence>
<dbReference type="AlphaFoldDB" id="A0A246J5A0"/>
<feature type="transmembrane region" description="Helical" evidence="6">
    <location>
        <begin position="271"/>
        <end position="294"/>
    </location>
</feature>
<keyword evidence="8" id="KW-1185">Reference proteome</keyword>
<dbReference type="Proteomes" id="UP000197468">
    <property type="component" value="Unassembled WGS sequence"/>
</dbReference>
<evidence type="ECO:0000256" key="3">
    <source>
        <dbReference type="ARBA" id="ARBA00022692"/>
    </source>
</evidence>
<evidence type="ECO:0000313" key="7">
    <source>
        <dbReference type="EMBL" id="OWQ87707.1"/>
    </source>
</evidence>
<feature type="transmembrane region" description="Helical" evidence="6">
    <location>
        <begin position="64"/>
        <end position="89"/>
    </location>
</feature>
<feature type="transmembrane region" description="Helical" evidence="6">
    <location>
        <begin position="20"/>
        <end position="52"/>
    </location>
</feature>
<sequence>MSPPGKLVPALQNRSFLCLLALVTLAFGWILWPMLSAVLWAVALAIVFQPLYRRLLRKTRRPGVAAGLSILVILLLVVLPLTYVMGALVQEAAVVFEMVKSGRFNFGTYVAQVYAALPSWLLDVLERLGLHNLSTLQDKLGSALNQGSQFMATKALGFGQDTFDFLVSFCVMLYLLFFLLRDGEQLSMRIRDALPLQDAYKRQLGEKFRTVIRATVKGNIAVAALQGALGGFAFWILGIHAPVLWAVLMAFLSLLPAVGAALVWGPVAIYLLATGHVGSGVGLLLFGTVVIGLVDNLLRPLLVGKDTKMPDYIVLLSTLGGMAVFGLNGFVIGPLIAAMFIAVWDIVAAERRYPVGDRDEVSRL</sequence>
<dbReference type="OrthoDB" id="106838at2"/>
<dbReference type="GO" id="GO:0016020">
    <property type="term" value="C:membrane"/>
    <property type="evidence" value="ECO:0007669"/>
    <property type="project" value="UniProtKB-SubCell"/>
</dbReference>
<evidence type="ECO:0000256" key="6">
    <source>
        <dbReference type="SAM" id="Phobius"/>
    </source>
</evidence>
<protein>
    <submittedName>
        <fullName evidence="7">AI-2E family transporter</fullName>
    </submittedName>
</protein>
<evidence type="ECO:0000256" key="4">
    <source>
        <dbReference type="ARBA" id="ARBA00022989"/>
    </source>
</evidence>
<comment type="subcellular location">
    <subcellularLocation>
        <location evidence="1">Membrane</location>
        <topology evidence="1">Multi-pass membrane protein</topology>
    </subcellularLocation>
</comment>
<dbReference type="PANTHER" id="PTHR21716">
    <property type="entry name" value="TRANSMEMBRANE PROTEIN"/>
    <property type="match status" value="1"/>
</dbReference>
<gene>
    <name evidence="7" type="ORF">CDN99_17605</name>
</gene>
<proteinExistence type="inferred from homology"/>
<keyword evidence="3 6" id="KW-0812">Transmembrane</keyword>
<organism evidence="7 8">
    <name type="scientific">Roseateles aquatilis</name>
    <dbReference type="NCBI Taxonomy" id="431061"/>
    <lineage>
        <taxon>Bacteria</taxon>
        <taxon>Pseudomonadati</taxon>
        <taxon>Pseudomonadota</taxon>
        <taxon>Betaproteobacteria</taxon>
        <taxon>Burkholderiales</taxon>
        <taxon>Sphaerotilaceae</taxon>
        <taxon>Roseateles</taxon>
    </lineage>
</organism>
<dbReference type="Pfam" id="PF01594">
    <property type="entry name" value="AI-2E_transport"/>
    <property type="match status" value="1"/>
</dbReference>
<reference evidence="7 8" key="1">
    <citation type="journal article" date="2008" name="Int. J. Syst. Evol. Microbiol.">
        <title>Description of Roseateles aquatilis sp. nov. and Roseateles terrae sp. nov., in the class Betaproteobacteria, and emended description of the genus Roseateles.</title>
        <authorList>
            <person name="Gomila M."/>
            <person name="Bowien B."/>
            <person name="Falsen E."/>
            <person name="Moore E.R."/>
            <person name="Lalucat J."/>
        </authorList>
    </citation>
    <scope>NUCLEOTIDE SEQUENCE [LARGE SCALE GENOMIC DNA]</scope>
    <source>
        <strain evidence="7 8">CCUG 48205</strain>
    </source>
</reference>
<feature type="transmembrane region" description="Helical" evidence="6">
    <location>
        <begin position="163"/>
        <end position="180"/>
    </location>
</feature>
<dbReference type="InterPro" id="IPR029017">
    <property type="entry name" value="Enolase-like_N"/>
</dbReference>
<dbReference type="InterPro" id="IPR002549">
    <property type="entry name" value="AI-2E-like"/>
</dbReference>
<dbReference type="RefSeq" id="WP_088386196.1">
    <property type="nucleotide sequence ID" value="NZ_NIOF01000008.1"/>
</dbReference>
<feature type="transmembrane region" description="Helical" evidence="6">
    <location>
        <begin position="218"/>
        <end position="237"/>
    </location>
</feature>
<dbReference type="EMBL" id="NIOF01000008">
    <property type="protein sequence ID" value="OWQ87707.1"/>
    <property type="molecule type" value="Genomic_DNA"/>
</dbReference>
<evidence type="ECO:0000256" key="1">
    <source>
        <dbReference type="ARBA" id="ARBA00004141"/>
    </source>
</evidence>
<evidence type="ECO:0000256" key="2">
    <source>
        <dbReference type="ARBA" id="ARBA00009773"/>
    </source>
</evidence>
<name>A0A246J5A0_9BURK</name>
<comment type="similarity">
    <text evidence="2">Belongs to the autoinducer-2 exporter (AI-2E) (TC 2.A.86) family.</text>
</comment>
<evidence type="ECO:0000313" key="8">
    <source>
        <dbReference type="Proteomes" id="UP000197468"/>
    </source>
</evidence>
<comment type="caution">
    <text evidence="7">The sequence shown here is derived from an EMBL/GenBank/DDBJ whole genome shotgun (WGS) entry which is preliminary data.</text>
</comment>
<dbReference type="PANTHER" id="PTHR21716:SF4">
    <property type="entry name" value="TRANSMEMBRANE PROTEIN 245"/>
    <property type="match status" value="1"/>
</dbReference>
<feature type="transmembrane region" description="Helical" evidence="6">
    <location>
        <begin position="243"/>
        <end position="264"/>
    </location>
</feature>
<feature type="transmembrane region" description="Helical" evidence="6">
    <location>
        <begin position="314"/>
        <end position="344"/>
    </location>
</feature>
<keyword evidence="5 6" id="KW-0472">Membrane</keyword>
<keyword evidence="4 6" id="KW-1133">Transmembrane helix</keyword>
<dbReference type="SUPFAM" id="SSF54826">
    <property type="entry name" value="Enolase N-terminal domain-like"/>
    <property type="match status" value="1"/>
</dbReference>
<accession>A0A246J5A0</accession>